<evidence type="ECO:0000259" key="2">
    <source>
        <dbReference type="Pfam" id="PF02517"/>
    </source>
</evidence>
<organism evidence="3 4">
    <name type="scientific">Anaerosacchariphilus polymeriproducens</name>
    <dbReference type="NCBI Taxonomy" id="1812858"/>
    <lineage>
        <taxon>Bacteria</taxon>
        <taxon>Bacillati</taxon>
        <taxon>Bacillota</taxon>
        <taxon>Clostridia</taxon>
        <taxon>Lachnospirales</taxon>
        <taxon>Lachnospiraceae</taxon>
        <taxon>Anaerosacchariphilus</taxon>
    </lineage>
</organism>
<dbReference type="Pfam" id="PF02517">
    <property type="entry name" value="Rce1-like"/>
    <property type="match status" value="1"/>
</dbReference>
<keyword evidence="4" id="KW-1185">Reference proteome</keyword>
<feature type="transmembrane region" description="Helical" evidence="1">
    <location>
        <begin position="12"/>
        <end position="41"/>
    </location>
</feature>
<dbReference type="PANTHER" id="PTHR36435:SF1">
    <property type="entry name" value="CAAX AMINO TERMINAL PROTEASE FAMILY PROTEIN"/>
    <property type="match status" value="1"/>
</dbReference>
<dbReference type="InterPro" id="IPR003675">
    <property type="entry name" value="Rce1/LyrA-like_dom"/>
</dbReference>
<feature type="transmembrane region" description="Helical" evidence="1">
    <location>
        <begin position="67"/>
        <end position="86"/>
    </location>
</feature>
<dbReference type="GO" id="GO:0006508">
    <property type="term" value="P:proteolysis"/>
    <property type="evidence" value="ECO:0007669"/>
    <property type="project" value="UniProtKB-KW"/>
</dbReference>
<comment type="caution">
    <text evidence="3">The sequence shown here is derived from an EMBL/GenBank/DDBJ whole genome shotgun (WGS) entry which is preliminary data.</text>
</comment>
<dbReference type="InterPro" id="IPR052710">
    <property type="entry name" value="CAAX_protease"/>
</dbReference>
<feature type="transmembrane region" description="Helical" evidence="1">
    <location>
        <begin position="144"/>
        <end position="168"/>
    </location>
</feature>
<keyword evidence="1" id="KW-0472">Membrane</keyword>
<sequence length="290" mass="32889">MKQENIIVKIWRILYPLGIYFGITQVVSFLSAFIIMIFIYYESMKRGITLNVINASDQLSEKLIQNGLYITLIAAIITIPILLIFYKRDKKRSFFINELPAKIKINDFAVVLLLAVSGCIFFNGLVTISNIAQYSKMYQQVSKIIFDSGIIVEVLAAGIFAPIVEEILFRGILYKRLKEYINPIAGIIISSLLFGIYHFNLVQFVYASLLGCILGYLMEKYKNIKVPILAHIGANMTAILLTECKPVSDLYKIQSVFLAVTICAFFILVLSALWIKKGKFTYGDISRIEE</sequence>
<keyword evidence="1" id="KW-1133">Transmembrane helix</keyword>
<dbReference type="GO" id="GO:0008237">
    <property type="term" value="F:metallopeptidase activity"/>
    <property type="evidence" value="ECO:0007669"/>
    <property type="project" value="UniProtKB-KW"/>
</dbReference>
<feature type="transmembrane region" description="Helical" evidence="1">
    <location>
        <begin position="180"/>
        <end position="197"/>
    </location>
</feature>
<dbReference type="AlphaFoldDB" id="A0A371AWP9"/>
<dbReference type="RefSeq" id="WP_115481405.1">
    <property type="nucleotide sequence ID" value="NZ_QRCT01000016.1"/>
</dbReference>
<evidence type="ECO:0000313" key="4">
    <source>
        <dbReference type="Proteomes" id="UP000255036"/>
    </source>
</evidence>
<dbReference type="EMBL" id="QRCT01000016">
    <property type="protein sequence ID" value="RDU23971.1"/>
    <property type="molecule type" value="Genomic_DNA"/>
</dbReference>
<dbReference type="GO" id="GO:0080120">
    <property type="term" value="P:CAAX-box protein maturation"/>
    <property type="evidence" value="ECO:0007669"/>
    <property type="project" value="UniProtKB-ARBA"/>
</dbReference>
<keyword evidence="3" id="KW-0482">Metalloprotease</keyword>
<name>A0A371AWP9_9FIRM</name>
<reference evidence="3 4" key="1">
    <citation type="submission" date="2018-07" db="EMBL/GenBank/DDBJ databases">
        <title>Anaerosacharophilus polymeroproducens gen. nov. sp. nov., an anaerobic bacterium isolated from salt field.</title>
        <authorList>
            <person name="Kim W."/>
            <person name="Yang S.-H."/>
            <person name="Oh J."/>
            <person name="Lee J.-H."/>
            <person name="Kwon K.K."/>
        </authorList>
    </citation>
    <scope>NUCLEOTIDE SEQUENCE [LARGE SCALE GENOMIC DNA]</scope>
    <source>
        <strain evidence="3 4">MCWD5</strain>
    </source>
</reference>
<protein>
    <submittedName>
        <fullName evidence="3">CPBP family intramembrane metalloprotease</fullName>
    </submittedName>
</protein>
<evidence type="ECO:0000313" key="3">
    <source>
        <dbReference type="EMBL" id="RDU23971.1"/>
    </source>
</evidence>
<dbReference type="OrthoDB" id="9782250at2"/>
<evidence type="ECO:0000256" key="1">
    <source>
        <dbReference type="SAM" id="Phobius"/>
    </source>
</evidence>
<feature type="domain" description="CAAX prenyl protease 2/Lysostaphin resistance protein A-like" evidence="2">
    <location>
        <begin position="150"/>
        <end position="236"/>
    </location>
</feature>
<proteinExistence type="predicted"/>
<dbReference type="GO" id="GO:0004175">
    <property type="term" value="F:endopeptidase activity"/>
    <property type="evidence" value="ECO:0007669"/>
    <property type="project" value="UniProtKB-ARBA"/>
</dbReference>
<keyword evidence="3" id="KW-0378">Hydrolase</keyword>
<accession>A0A371AWP9</accession>
<feature type="transmembrane region" description="Helical" evidence="1">
    <location>
        <begin position="254"/>
        <end position="275"/>
    </location>
</feature>
<dbReference type="Proteomes" id="UP000255036">
    <property type="component" value="Unassembled WGS sequence"/>
</dbReference>
<feature type="transmembrane region" description="Helical" evidence="1">
    <location>
        <begin position="107"/>
        <end position="132"/>
    </location>
</feature>
<keyword evidence="1" id="KW-0812">Transmembrane</keyword>
<gene>
    <name evidence="3" type="ORF">DWV06_06665</name>
</gene>
<dbReference type="PANTHER" id="PTHR36435">
    <property type="entry name" value="SLR1288 PROTEIN"/>
    <property type="match status" value="1"/>
</dbReference>
<keyword evidence="3" id="KW-0645">Protease</keyword>